<comment type="caution">
    <text evidence="5">The sequence shown here is derived from an EMBL/GenBank/DDBJ whole genome shotgun (WGS) entry which is preliminary data.</text>
</comment>
<name>A0ABQ4N5G4_9BACL</name>
<evidence type="ECO:0000256" key="2">
    <source>
        <dbReference type="SAM" id="Coils"/>
    </source>
</evidence>
<dbReference type="RefSeq" id="WP_213528569.1">
    <property type="nucleotide sequence ID" value="NZ_BOVJ01000061.1"/>
</dbReference>
<feature type="domain" description="Bacterial sugar transferase" evidence="4">
    <location>
        <begin position="36"/>
        <end position="224"/>
    </location>
</feature>
<protein>
    <submittedName>
        <fullName evidence="5">Multidrug MFS transporter</fullName>
    </submittedName>
</protein>
<evidence type="ECO:0000256" key="3">
    <source>
        <dbReference type="SAM" id="Phobius"/>
    </source>
</evidence>
<keyword evidence="6" id="KW-1185">Reference proteome</keyword>
<gene>
    <name evidence="5" type="primary">epsE</name>
    <name evidence="5" type="ORF">PACILC2_19470</name>
</gene>
<keyword evidence="2" id="KW-0175">Coiled coil</keyword>
<dbReference type="PANTHER" id="PTHR30576">
    <property type="entry name" value="COLANIC BIOSYNTHESIS UDP-GLUCOSE LIPID CARRIER TRANSFERASE"/>
    <property type="match status" value="1"/>
</dbReference>
<dbReference type="EMBL" id="BOVJ01000061">
    <property type="protein sequence ID" value="GIQ63379.1"/>
    <property type="molecule type" value="Genomic_DNA"/>
</dbReference>
<evidence type="ECO:0000313" key="6">
    <source>
        <dbReference type="Proteomes" id="UP000680304"/>
    </source>
</evidence>
<organism evidence="5 6">
    <name type="scientific">Paenibacillus cisolokensis</name>
    <dbReference type="NCBI Taxonomy" id="1658519"/>
    <lineage>
        <taxon>Bacteria</taxon>
        <taxon>Bacillati</taxon>
        <taxon>Bacillota</taxon>
        <taxon>Bacilli</taxon>
        <taxon>Bacillales</taxon>
        <taxon>Paenibacillaceae</taxon>
        <taxon>Paenibacillus</taxon>
    </lineage>
</organism>
<keyword evidence="3" id="KW-0812">Transmembrane</keyword>
<sequence length="230" mass="26059">MSLTHPNDREAVLTAGEIHTGSASVSARLTVYRFCKRSIDIVGACSGIILLSPLFVVIALWIKLEDPKGSILFRQVRVGKNGKPFRMYKFRSMVADAEEQLQQLLEQNEISGAMFKMRNDPRITRVGRFIRRTSIDELPQLVNVLKGDMSLVGPRPPLPREVAEYSYRDRLRLAVTPGCTGLWQVGGRNRLSFAEMVELDLKYIESRSLWLDFKILLKTVKVLFGSNDAF</sequence>
<evidence type="ECO:0000256" key="1">
    <source>
        <dbReference type="ARBA" id="ARBA00006464"/>
    </source>
</evidence>
<keyword evidence="3" id="KW-0472">Membrane</keyword>
<dbReference type="Proteomes" id="UP000680304">
    <property type="component" value="Unassembled WGS sequence"/>
</dbReference>
<proteinExistence type="inferred from homology"/>
<feature type="coiled-coil region" evidence="2">
    <location>
        <begin position="87"/>
        <end position="114"/>
    </location>
</feature>
<comment type="similarity">
    <text evidence="1">Belongs to the bacterial sugar transferase family.</text>
</comment>
<evidence type="ECO:0000259" key="4">
    <source>
        <dbReference type="Pfam" id="PF02397"/>
    </source>
</evidence>
<dbReference type="PANTHER" id="PTHR30576:SF10">
    <property type="entry name" value="SLL5057 PROTEIN"/>
    <property type="match status" value="1"/>
</dbReference>
<dbReference type="InterPro" id="IPR003362">
    <property type="entry name" value="Bact_transf"/>
</dbReference>
<reference evidence="5 6" key="1">
    <citation type="submission" date="2021-04" db="EMBL/GenBank/DDBJ databases">
        <title>Draft genome sequence of Paenibacillus cisolokensis, LC2-13A.</title>
        <authorList>
            <person name="Uke A."/>
            <person name="Chhe C."/>
            <person name="Baramee S."/>
            <person name="Kosugi A."/>
        </authorList>
    </citation>
    <scope>NUCLEOTIDE SEQUENCE [LARGE SCALE GENOMIC DNA]</scope>
    <source>
        <strain evidence="5 6">LC2-13A</strain>
    </source>
</reference>
<evidence type="ECO:0000313" key="5">
    <source>
        <dbReference type="EMBL" id="GIQ63379.1"/>
    </source>
</evidence>
<feature type="transmembrane region" description="Helical" evidence="3">
    <location>
        <begin position="41"/>
        <end position="62"/>
    </location>
</feature>
<accession>A0ABQ4N5G4</accession>
<keyword evidence="3" id="KW-1133">Transmembrane helix</keyword>
<dbReference type="Pfam" id="PF02397">
    <property type="entry name" value="Bac_transf"/>
    <property type="match status" value="1"/>
</dbReference>